<evidence type="ECO:0000256" key="1">
    <source>
        <dbReference type="SAM" id="MobiDB-lite"/>
    </source>
</evidence>
<feature type="compositionally biased region" description="Gly residues" evidence="1">
    <location>
        <begin position="67"/>
        <end position="79"/>
    </location>
</feature>
<organism evidence="2 3">
    <name type="scientific">Anabarilius grahami</name>
    <name type="common">Kanglang fish</name>
    <name type="synonym">Barilius grahami</name>
    <dbReference type="NCBI Taxonomy" id="495550"/>
    <lineage>
        <taxon>Eukaryota</taxon>
        <taxon>Metazoa</taxon>
        <taxon>Chordata</taxon>
        <taxon>Craniata</taxon>
        <taxon>Vertebrata</taxon>
        <taxon>Euteleostomi</taxon>
        <taxon>Actinopterygii</taxon>
        <taxon>Neopterygii</taxon>
        <taxon>Teleostei</taxon>
        <taxon>Ostariophysi</taxon>
        <taxon>Cypriniformes</taxon>
        <taxon>Xenocyprididae</taxon>
        <taxon>Xenocypridinae</taxon>
        <taxon>Xenocypridinae incertae sedis</taxon>
        <taxon>Anabarilius</taxon>
    </lineage>
</organism>
<comment type="caution">
    <text evidence="2">The sequence shown here is derived from an EMBL/GenBank/DDBJ whole genome shotgun (WGS) entry which is preliminary data.</text>
</comment>
<dbReference type="EMBL" id="RJVU01031169">
    <property type="protein sequence ID" value="ROL48329.1"/>
    <property type="molecule type" value="Genomic_DNA"/>
</dbReference>
<proteinExistence type="predicted"/>
<feature type="region of interest" description="Disordered" evidence="1">
    <location>
        <begin position="1"/>
        <end position="98"/>
    </location>
</feature>
<name>A0A3N0YQ42_ANAGA</name>
<protein>
    <submittedName>
        <fullName evidence="2">Uncharacterized protein</fullName>
    </submittedName>
</protein>
<keyword evidence="3" id="KW-1185">Reference proteome</keyword>
<evidence type="ECO:0000313" key="2">
    <source>
        <dbReference type="EMBL" id="ROL48329.1"/>
    </source>
</evidence>
<gene>
    <name evidence="2" type="ORF">DPX16_5723</name>
</gene>
<accession>A0A3N0YQ42</accession>
<evidence type="ECO:0000313" key="3">
    <source>
        <dbReference type="Proteomes" id="UP000281406"/>
    </source>
</evidence>
<dbReference type="AlphaFoldDB" id="A0A3N0YQ42"/>
<dbReference type="Proteomes" id="UP000281406">
    <property type="component" value="Unassembled WGS sequence"/>
</dbReference>
<reference evidence="2 3" key="1">
    <citation type="submission" date="2018-10" db="EMBL/GenBank/DDBJ databases">
        <title>Genome assembly for a Yunnan-Guizhou Plateau 3E fish, Anabarilius grahami (Regan), and its evolutionary and genetic applications.</title>
        <authorList>
            <person name="Jiang W."/>
        </authorList>
    </citation>
    <scope>NUCLEOTIDE SEQUENCE [LARGE SCALE GENOMIC DNA]</scope>
    <source>
        <strain evidence="2">AG-KIZ</strain>
        <tissue evidence="2">Muscle</tissue>
    </source>
</reference>
<sequence>MLHGRVEGEDLADGSRGTTDRDKANGRSPGCRRRASETGDTSGHEGQGGAATTSIQGGTRVPEDRSGAGGTEEQGGAGGKAEPNRAEGVEGRSVAEGI</sequence>